<feature type="region of interest" description="Disordered" evidence="1">
    <location>
        <begin position="98"/>
        <end position="152"/>
    </location>
</feature>
<dbReference type="GeneID" id="25139131"/>
<dbReference type="InterPro" id="IPR055979">
    <property type="entry name" value="DUF7557"/>
</dbReference>
<comment type="caution">
    <text evidence="2">The sequence shown here is derived from an EMBL/GenBank/DDBJ whole genome shotgun (WGS) entry which is preliminary data.</text>
</comment>
<evidence type="ECO:0000313" key="3">
    <source>
        <dbReference type="Proteomes" id="UP000011645"/>
    </source>
</evidence>
<feature type="compositionally biased region" description="Basic and acidic residues" evidence="1">
    <location>
        <begin position="112"/>
        <end position="122"/>
    </location>
</feature>
<accession>L9VXE1</accession>
<dbReference type="Pfam" id="PF24434">
    <property type="entry name" value="DUF7557"/>
    <property type="match status" value="1"/>
</dbReference>
<organism evidence="2 3">
    <name type="scientific">Halalkalicoccus jeotgali (strain DSM 18796 / CECT 7217 / JCM 14584 / KCTC 4019 / B3)</name>
    <dbReference type="NCBI Taxonomy" id="795797"/>
    <lineage>
        <taxon>Archaea</taxon>
        <taxon>Methanobacteriati</taxon>
        <taxon>Methanobacteriota</taxon>
        <taxon>Stenosarchaea group</taxon>
        <taxon>Halobacteria</taxon>
        <taxon>Halobacteriales</taxon>
        <taxon>Halococcaceae</taxon>
        <taxon>Halalkalicoccus</taxon>
    </lineage>
</organism>
<keyword evidence="3" id="KW-1185">Reference proteome</keyword>
<name>L9VXE1_HALJB</name>
<evidence type="ECO:0000256" key="1">
    <source>
        <dbReference type="SAM" id="MobiDB-lite"/>
    </source>
</evidence>
<proteinExistence type="predicted"/>
<dbReference type="RefSeq" id="WP_008413605.1">
    <property type="nucleotide sequence ID" value="NC_014299.1"/>
</dbReference>
<dbReference type="OrthoDB" id="258459at2157"/>
<dbReference type="Proteomes" id="UP000011645">
    <property type="component" value="Unassembled WGS sequence"/>
</dbReference>
<dbReference type="EMBL" id="AOHV01000002">
    <property type="protein sequence ID" value="ELY41671.1"/>
    <property type="molecule type" value="Genomic_DNA"/>
</dbReference>
<protein>
    <submittedName>
        <fullName evidence="2">Uncharacterized protein</fullName>
    </submittedName>
</protein>
<gene>
    <name evidence="2" type="ORF">C497_00240</name>
</gene>
<feature type="region of interest" description="Disordered" evidence="1">
    <location>
        <begin position="40"/>
        <end position="74"/>
    </location>
</feature>
<reference evidence="2 3" key="1">
    <citation type="journal article" date="2014" name="PLoS Genet.">
        <title>Phylogenetically driven sequencing of extremely halophilic archaea reveals strategies for static and dynamic osmo-response.</title>
        <authorList>
            <person name="Becker E.A."/>
            <person name="Seitzer P.M."/>
            <person name="Tritt A."/>
            <person name="Larsen D."/>
            <person name="Krusor M."/>
            <person name="Yao A.I."/>
            <person name="Wu D."/>
            <person name="Madern D."/>
            <person name="Eisen J.A."/>
            <person name="Darling A.E."/>
            <person name="Facciotti M.T."/>
        </authorList>
    </citation>
    <scope>NUCLEOTIDE SEQUENCE [LARGE SCALE GENOMIC DNA]</scope>
    <source>
        <strain evidence="3">DSM 18796 / CECT 7217 / JCM 14584 / KCTC 4019 / B3</strain>
    </source>
</reference>
<sequence>MTPTINLDEELHRELASYGNRDESYNTILARILNHVDEEEAQRDRMNRNTTFETDEEEESSSNPAVEQLDDGTEVRFKIERGEYAGEERTGIVRGGRIEYNGSTWSPTGMAREADHDIRGSDARNSGSYSGPREVKYQDANGQWVPIQTALE</sequence>
<evidence type="ECO:0000313" key="2">
    <source>
        <dbReference type="EMBL" id="ELY41671.1"/>
    </source>
</evidence>
<dbReference type="AlphaFoldDB" id="L9VXE1"/>